<comment type="caution">
    <text evidence="4">The sequence shown here is derived from an EMBL/GenBank/DDBJ whole genome shotgun (WGS) entry which is preliminary data.</text>
</comment>
<gene>
    <name evidence="4" type="primary">yqgN_14</name>
    <name evidence="4" type="ORF">SDC9_137068</name>
</gene>
<dbReference type="Gene3D" id="3.40.50.10420">
    <property type="entry name" value="NagB/RpiA/CoA transferase-like"/>
    <property type="match status" value="1"/>
</dbReference>
<dbReference type="AlphaFoldDB" id="A0A645DMD5"/>
<dbReference type="SUPFAM" id="SSF100950">
    <property type="entry name" value="NagB/RpiA/CoA transferase-like"/>
    <property type="match status" value="1"/>
</dbReference>
<evidence type="ECO:0000256" key="2">
    <source>
        <dbReference type="ARBA" id="ARBA00022741"/>
    </source>
</evidence>
<protein>
    <recommendedName>
        <fullName evidence="5">5-formyltetrahydrofolate cyclo-ligase</fullName>
    </recommendedName>
</protein>
<evidence type="ECO:0008006" key="5">
    <source>
        <dbReference type="Google" id="ProtNLM"/>
    </source>
</evidence>
<dbReference type="InterPro" id="IPR002698">
    <property type="entry name" value="FTHF_cligase"/>
</dbReference>
<sequence length="105" mass="11478">MDFYAVKSENELEPGLFGIPEPTEICPVITNPSGALCVTPAVVAGCDGRRLGYGGGYYDRFFAKFNVTVLCAIFEKQLVPAGNIPEGIYDVRFDILVTERSTIRP</sequence>
<dbReference type="Pfam" id="PF01812">
    <property type="entry name" value="5-FTHF_cyc-lig"/>
    <property type="match status" value="1"/>
</dbReference>
<dbReference type="InterPro" id="IPR024185">
    <property type="entry name" value="FTHF_cligase-like_sf"/>
</dbReference>
<keyword evidence="3" id="KW-0067">ATP-binding</keyword>
<dbReference type="GO" id="GO:0035999">
    <property type="term" value="P:tetrahydrofolate interconversion"/>
    <property type="evidence" value="ECO:0007669"/>
    <property type="project" value="TreeGrafter"/>
</dbReference>
<dbReference type="EMBL" id="VSSQ01037306">
    <property type="protein sequence ID" value="MPM89953.1"/>
    <property type="molecule type" value="Genomic_DNA"/>
</dbReference>
<dbReference type="GO" id="GO:0009396">
    <property type="term" value="P:folic acid-containing compound biosynthetic process"/>
    <property type="evidence" value="ECO:0007669"/>
    <property type="project" value="TreeGrafter"/>
</dbReference>
<organism evidence="4">
    <name type="scientific">bioreactor metagenome</name>
    <dbReference type="NCBI Taxonomy" id="1076179"/>
    <lineage>
        <taxon>unclassified sequences</taxon>
        <taxon>metagenomes</taxon>
        <taxon>ecological metagenomes</taxon>
    </lineage>
</organism>
<name>A0A645DMD5_9ZZZZ</name>
<dbReference type="GO" id="GO:0005524">
    <property type="term" value="F:ATP binding"/>
    <property type="evidence" value="ECO:0007669"/>
    <property type="project" value="UniProtKB-KW"/>
</dbReference>
<reference evidence="4" key="1">
    <citation type="submission" date="2019-08" db="EMBL/GenBank/DDBJ databases">
        <authorList>
            <person name="Kucharzyk K."/>
            <person name="Murdoch R.W."/>
            <person name="Higgins S."/>
            <person name="Loffler F."/>
        </authorList>
    </citation>
    <scope>NUCLEOTIDE SEQUENCE</scope>
</reference>
<dbReference type="PANTHER" id="PTHR23407">
    <property type="entry name" value="ATPASE INHIBITOR/5-FORMYLTETRAHYDROFOLATE CYCLO-LIGASE"/>
    <property type="match status" value="1"/>
</dbReference>
<dbReference type="GO" id="GO:0030272">
    <property type="term" value="F:5-formyltetrahydrofolate cyclo-ligase activity"/>
    <property type="evidence" value="ECO:0007669"/>
    <property type="project" value="TreeGrafter"/>
</dbReference>
<evidence type="ECO:0000256" key="1">
    <source>
        <dbReference type="ARBA" id="ARBA00010638"/>
    </source>
</evidence>
<dbReference type="PANTHER" id="PTHR23407:SF1">
    <property type="entry name" value="5-FORMYLTETRAHYDROFOLATE CYCLO-LIGASE"/>
    <property type="match status" value="1"/>
</dbReference>
<proteinExistence type="inferred from homology"/>
<accession>A0A645DMD5</accession>
<evidence type="ECO:0000313" key="4">
    <source>
        <dbReference type="EMBL" id="MPM89953.1"/>
    </source>
</evidence>
<dbReference type="InterPro" id="IPR037171">
    <property type="entry name" value="NagB/RpiA_transferase-like"/>
</dbReference>
<evidence type="ECO:0000256" key="3">
    <source>
        <dbReference type="ARBA" id="ARBA00022840"/>
    </source>
</evidence>
<comment type="similarity">
    <text evidence="1">Belongs to the 5-formyltetrahydrofolate cyclo-ligase family.</text>
</comment>
<keyword evidence="2" id="KW-0547">Nucleotide-binding</keyword>